<dbReference type="GO" id="GO:0016887">
    <property type="term" value="F:ATP hydrolysis activity"/>
    <property type="evidence" value="ECO:0007669"/>
    <property type="project" value="InterPro"/>
</dbReference>
<dbReference type="Pfam" id="PF12770">
    <property type="entry name" value="CHAT"/>
    <property type="match status" value="1"/>
</dbReference>
<dbReference type="PANTHER" id="PTHR47691">
    <property type="entry name" value="REGULATOR-RELATED"/>
    <property type="match status" value="1"/>
</dbReference>
<dbReference type="SMART" id="SM00382">
    <property type="entry name" value="AAA"/>
    <property type="match status" value="1"/>
</dbReference>
<feature type="domain" description="AAA+ ATPase" evidence="2">
    <location>
        <begin position="394"/>
        <end position="576"/>
    </location>
</feature>
<dbReference type="InterPro" id="IPR049945">
    <property type="entry name" value="AAA_22"/>
</dbReference>
<evidence type="ECO:0000259" key="2">
    <source>
        <dbReference type="SMART" id="SM00382"/>
    </source>
</evidence>
<dbReference type="EMBL" id="CAMPGE010028501">
    <property type="protein sequence ID" value="CAI2386019.1"/>
    <property type="molecule type" value="Genomic_DNA"/>
</dbReference>
<sequence length="1575" mass="180624">MKKKAIQSSSFRVHKDSETDQSDDDSVLIRPVTTGGRIRIWDKKDRAASTESSFLELGHSCICHEKIKRYKRTLIEREKVLSKALKLIRKDQRMILFEGGNKSQERETPLKSSKILEFLPQKNLNLDKLHLAVLYASPLGYEVPDGMGSKAFKVIQELDFHNDINHITTAIEGGNNQVNYSIQMGTPMNFISSISKSPYVLHFIGHGISNHETYGKKEDCLVLENKDGSGQLVSSRKLEMILDVCNFKLDVVFLSSCYSENQADVFLNAGAKHVVCIQRNKKVMDEACIKFSSAFYQALFSELRTPCEAYNIAQQTLSISQGLEGQSALFIMKTTNSINEPHSCHNFILYKGVTNRIDKLSKGICFMKNLPTKPAPFVGRNQDVRRVLQILKEGKRLITITGEPGIGKTTVAHAVIHYLKERNEELIKNGVVFLSGNNCASLPTWLHTFNTKIIEANEKVSVKLQNKKDTLQVFKEIMKKIKDLDMLLIIDNAESFLISINVLKEFLEMIFERSQHIKVLLTSKIEPISYLGGINGVHDSVIRLKPLTPQFSERLLCEKADKMIAKDERLQLQKREPERIHAGFKNGYQHLFGYLLGGHPITISLAANIYSTNDLNHLYETLVKSTILNSLTQGTAGDLVVKNLTLSLNLSLKLYNDKKIYDFFNLMGYLPGGARKEDIDALWQKVSGNSLNEWHSFCIYLEKASIIMRKKIKQNKNEIEIFQLVPMIKNIAEETSEEKDKKIHKIVTKYYIQILEAILKENSVRESSEDNQSIMNNLWFFEMNIWECVYRALEIKKNIDFSEIDRNNSMASIDKASNFSPEKEKHSKFEPIQKKKFDNTLDKELIIGQNKEQSSELRNVMLNLSGNKGSDNSDLESSKEDNDALEDFKPKSKPFRKITEHNFLSLMMKNKERSIKEEEDELVLNDVIEMVKPQIMPRTTSNDLQDSNVLSFIEKSVMPNKTDKKLIKPKPKIVKKKVEAGLGDNSSFLLREMDKKLKRTINSKVANIIKSNKKLSSLSMPKDELFSKLSHKLMEMQEQHKLYKGNAVNEISKKGKTVKKINDDVKIMILYLTNLILFSKKTDVVKVIEEYGKYFYDKNLCEANLRKLKGLALIRNKKDNSFETSTEAIKEFLHAKVIFQKHDCYHGVGICCAGVGFVLYEIFTHYVKNKSALLDYAKRTFIESLNNYTIIAHDYGMSYCYDMLQDIKRELGQNFSEEYRRYMTLQNKIRNDIDHKKNTFIERVQGVEMSLLIENVMEVTSSATLEEHRNDDIDEMVSIKYIMDRRKMVESVNQANEQEYNNHMSNFIAIVSDPGRGDSQVFIPLVNKKIQDRTRGSLEVQDKGSIQSSLNKLKLGMKVRDKFKSKIKGQNNGEVSPSKESGPYFKSLTNVKSKVRVNFNDSTKKLKPKRTKTFGSDDLSEDSSDLEFCENQRFYSRLQKISEPAMNTIKEKFLGKVKKSKKREESNPLEIEEESTIQYSVFKKKKRREVGFLRKSNPSSLGRKGKLQMRNIVDKLQLSTKKHLPKIANKMREQMSPNLPSISIVPLKNMMTEKDFAEVAFRAAASKNSDYMSIQ</sequence>
<feature type="compositionally biased region" description="Polar residues" evidence="1">
    <location>
        <begin position="863"/>
        <end position="872"/>
    </location>
</feature>
<evidence type="ECO:0000313" key="4">
    <source>
        <dbReference type="Proteomes" id="UP001295684"/>
    </source>
</evidence>
<proteinExistence type="predicted"/>
<feature type="compositionally biased region" description="Polar residues" evidence="1">
    <location>
        <begin position="1"/>
        <end position="11"/>
    </location>
</feature>
<accession>A0AAD1Y7C9</accession>
<dbReference type="CDD" id="cd00009">
    <property type="entry name" value="AAA"/>
    <property type="match status" value="1"/>
</dbReference>
<gene>
    <name evidence="3" type="ORF">ECRASSUSDP1_LOCUS27618</name>
</gene>
<reference evidence="3" key="1">
    <citation type="submission" date="2023-07" db="EMBL/GenBank/DDBJ databases">
        <authorList>
            <consortium name="AG Swart"/>
            <person name="Singh M."/>
            <person name="Singh A."/>
            <person name="Seah K."/>
            <person name="Emmerich C."/>
        </authorList>
    </citation>
    <scope>NUCLEOTIDE SEQUENCE</scope>
    <source>
        <strain evidence="3">DP1</strain>
    </source>
</reference>
<dbReference type="Gene3D" id="3.40.50.300">
    <property type="entry name" value="P-loop containing nucleotide triphosphate hydrolases"/>
    <property type="match status" value="1"/>
</dbReference>
<feature type="compositionally biased region" description="Basic and acidic residues" evidence="1">
    <location>
        <begin position="876"/>
        <end position="889"/>
    </location>
</feature>
<dbReference type="Proteomes" id="UP001295684">
    <property type="component" value="Unassembled WGS sequence"/>
</dbReference>
<dbReference type="InterPro" id="IPR003593">
    <property type="entry name" value="AAA+_ATPase"/>
</dbReference>
<evidence type="ECO:0000256" key="1">
    <source>
        <dbReference type="SAM" id="MobiDB-lite"/>
    </source>
</evidence>
<feature type="region of interest" description="Disordered" evidence="1">
    <location>
        <begin position="863"/>
        <end position="889"/>
    </location>
</feature>
<dbReference type="PANTHER" id="PTHR47691:SF3">
    <property type="entry name" value="HTH-TYPE TRANSCRIPTIONAL REGULATOR RV0890C-RELATED"/>
    <property type="match status" value="1"/>
</dbReference>
<keyword evidence="4" id="KW-1185">Reference proteome</keyword>
<feature type="region of interest" description="Disordered" evidence="1">
    <location>
        <begin position="1"/>
        <end position="27"/>
    </location>
</feature>
<dbReference type="InterPro" id="IPR024983">
    <property type="entry name" value="CHAT_dom"/>
</dbReference>
<evidence type="ECO:0000313" key="3">
    <source>
        <dbReference type="EMBL" id="CAI2386019.1"/>
    </source>
</evidence>
<dbReference type="InterPro" id="IPR027417">
    <property type="entry name" value="P-loop_NTPase"/>
</dbReference>
<dbReference type="SUPFAM" id="SSF52540">
    <property type="entry name" value="P-loop containing nucleoside triphosphate hydrolases"/>
    <property type="match status" value="1"/>
</dbReference>
<comment type="caution">
    <text evidence="3">The sequence shown here is derived from an EMBL/GenBank/DDBJ whole genome shotgun (WGS) entry which is preliminary data.</text>
</comment>
<organism evidence="3 4">
    <name type="scientific">Euplotes crassus</name>
    <dbReference type="NCBI Taxonomy" id="5936"/>
    <lineage>
        <taxon>Eukaryota</taxon>
        <taxon>Sar</taxon>
        <taxon>Alveolata</taxon>
        <taxon>Ciliophora</taxon>
        <taxon>Intramacronucleata</taxon>
        <taxon>Spirotrichea</taxon>
        <taxon>Hypotrichia</taxon>
        <taxon>Euplotida</taxon>
        <taxon>Euplotidae</taxon>
        <taxon>Moneuplotes</taxon>
    </lineage>
</organism>
<name>A0AAD1Y7C9_EUPCR</name>
<protein>
    <recommendedName>
        <fullName evidence="2">AAA+ ATPase domain-containing protein</fullName>
    </recommendedName>
</protein>
<dbReference type="Pfam" id="PF13401">
    <property type="entry name" value="AAA_22"/>
    <property type="match status" value="1"/>
</dbReference>